<dbReference type="AlphaFoldDB" id="A0A021VMF8"/>
<evidence type="ECO:0000313" key="3">
    <source>
        <dbReference type="EMBL" id="EYR62278.1"/>
    </source>
</evidence>
<dbReference type="EMBL" id="AXCW01000279">
    <property type="protein sequence ID" value="EYR62278.1"/>
    <property type="molecule type" value="Genomic_DNA"/>
</dbReference>
<reference evidence="3 4" key="1">
    <citation type="submission" date="2014-01" db="EMBL/GenBank/DDBJ databases">
        <title>Actinotalea ferrariae CF5-4.</title>
        <authorList>
            <person name="Chen F."/>
            <person name="Li Y."/>
            <person name="Wang G."/>
        </authorList>
    </citation>
    <scope>NUCLEOTIDE SEQUENCE [LARGE SCALE GENOMIC DNA]</scope>
    <source>
        <strain evidence="3 4">CF5-4</strain>
    </source>
</reference>
<gene>
    <name evidence="3" type="ORF">N866_09955</name>
</gene>
<dbReference type="RefSeq" id="WP_034228307.1">
    <property type="nucleotide sequence ID" value="NZ_AXCW01000279.1"/>
</dbReference>
<name>A0A021VMF8_9CELL</name>
<keyword evidence="2" id="KW-0732">Signal</keyword>
<feature type="region of interest" description="Disordered" evidence="1">
    <location>
        <begin position="20"/>
        <end position="72"/>
    </location>
</feature>
<feature type="signal peptide" evidence="2">
    <location>
        <begin position="1"/>
        <end position="22"/>
    </location>
</feature>
<feature type="chain" id="PRO_5001497374" evidence="2">
    <location>
        <begin position="23"/>
        <end position="156"/>
    </location>
</feature>
<protein>
    <submittedName>
        <fullName evidence="3">Uncharacterized protein</fullName>
    </submittedName>
</protein>
<organism evidence="3 4">
    <name type="scientific">Actinotalea ferrariae CF5-4</name>
    <dbReference type="NCBI Taxonomy" id="948458"/>
    <lineage>
        <taxon>Bacteria</taxon>
        <taxon>Bacillati</taxon>
        <taxon>Actinomycetota</taxon>
        <taxon>Actinomycetes</taxon>
        <taxon>Micrococcales</taxon>
        <taxon>Cellulomonadaceae</taxon>
        <taxon>Actinotalea</taxon>
    </lineage>
</organism>
<dbReference type="Proteomes" id="UP000019753">
    <property type="component" value="Unassembled WGS sequence"/>
</dbReference>
<dbReference type="PROSITE" id="PS51257">
    <property type="entry name" value="PROKAR_LIPOPROTEIN"/>
    <property type="match status" value="1"/>
</dbReference>
<evidence type="ECO:0000256" key="2">
    <source>
        <dbReference type="SAM" id="SignalP"/>
    </source>
</evidence>
<evidence type="ECO:0000313" key="4">
    <source>
        <dbReference type="Proteomes" id="UP000019753"/>
    </source>
</evidence>
<proteinExistence type="predicted"/>
<comment type="caution">
    <text evidence="3">The sequence shown here is derived from an EMBL/GenBank/DDBJ whole genome shotgun (WGS) entry which is preliminary data.</text>
</comment>
<accession>A0A021VMF8</accession>
<keyword evidence="4" id="KW-1185">Reference proteome</keyword>
<evidence type="ECO:0000256" key="1">
    <source>
        <dbReference type="SAM" id="MobiDB-lite"/>
    </source>
</evidence>
<sequence>MRRLATLAAASLLATVALTGCATDDEQPGTATDRDLELEELSPTTSPEPFDAGTGEAPTGCSDLSPAPDGRYPVGEAGVVTVTLDDDGEAVVLEDVETADGWEHEVAQEDDVQVDVRFTPDDGASASVALVATLGNDAAGTDQQPEILVQLCEAVA</sequence>